<dbReference type="Proteomes" id="UP001054252">
    <property type="component" value="Unassembled WGS sequence"/>
</dbReference>
<proteinExistence type="predicted"/>
<dbReference type="EMBL" id="BPVZ01000074">
    <property type="protein sequence ID" value="GKV27243.1"/>
    <property type="molecule type" value="Genomic_DNA"/>
</dbReference>
<evidence type="ECO:0000313" key="2">
    <source>
        <dbReference type="Proteomes" id="UP001054252"/>
    </source>
</evidence>
<comment type="caution">
    <text evidence="1">The sequence shown here is derived from an EMBL/GenBank/DDBJ whole genome shotgun (WGS) entry which is preliminary data.</text>
</comment>
<accession>A0AAV5KRM7</accession>
<sequence>MTADERILTIDVEPYETVNSVENVKALLEVEVRDCFWI</sequence>
<dbReference type="AlphaFoldDB" id="A0AAV5KRM7"/>
<reference evidence="1 2" key="1">
    <citation type="journal article" date="2021" name="Commun. Biol.">
        <title>The genome of Shorea leprosula (Dipterocarpaceae) highlights the ecological relevance of drought in aseasonal tropical rainforests.</title>
        <authorList>
            <person name="Ng K.K.S."/>
            <person name="Kobayashi M.J."/>
            <person name="Fawcett J.A."/>
            <person name="Hatakeyama M."/>
            <person name="Paape T."/>
            <person name="Ng C.H."/>
            <person name="Ang C.C."/>
            <person name="Tnah L.H."/>
            <person name="Lee C.T."/>
            <person name="Nishiyama T."/>
            <person name="Sese J."/>
            <person name="O'Brien M.J."/>
            <person name="Copetti D."/>
            <person name="Mohd Noor M.I."/>
            <person name="Ong R.C."/>
            <person name="Putra M."/>
            <person name="Sireger I.Z."/>
            <person name="Indrioko S."/>
            <person name="Kosugi Y."/>
            <person name="Izuno A."/>
            <person name="Isagi Y."/>
            <person name="Lee S.L."/>
            <person name="Shimizu K.K."/>
        </authorList>
    </citation>
    <scope>NUCLEOTIDE SEQUENCE [LARGE SCALE GENOMIC DNA]</scope>
    <source>
        <strain evidence="1">214</strain>
    </source>
</reference>
<keyword evidence="2" id="KW-1185">Reference proteome</keyword>
<name>A0AAV5KRM7_9ROSI</name>
<protein>
    <submittedName>
        <fullName evidence="1">Uncharacterized protein</fullName>
    </submittedName>
</protein>
<evidence type="ECO:0000313" key="1">
    <source>
        <dbReference type="EMBL" id="GKV27243.1"/>
    </source>
</evidence>
<organism evidence="1 2">
    <name type="scientific">Rubroshorea leprosula</name>
    <dbReference type="NCBI Taxonomy" id="152421"/>
    <lineage>
        <taxon>Eukaryota</taxon>
        <taxon>Viridiplantae</taxon>
        <taxon>Streptophyta</taxon>
        <taxon>Embryophyta</taxon>
        <taxon>Tracheophyta</taxon>
        <taxon>Spermatophyta</taxon>
        <taxon>Magnoliopsida</taxon>
        <taxon>eudicotyledons</taxon>
        <taxon>Gunneridae</taxon>
        <taxon>Pentapetalae</taxon>
        <taxon>rosids</taxon>
        <taxon>malvids</taxon>
        <taxon>Malvales</taxon>
        <taxon>Dipterocarpaceae</taxon>
        <taxon>Rubroshorea</taxon>
    </lineage>
</organism>
<gene>
    <name evidence="1" type="ORF">SLEP1_g36436</name>
</gene>